<dbReference type="AlphaFoldDB" id="A0A923LRT3"/>
<keyword evidence="2" id="KW-1185">Reference proteome</keyword>
<evidence type="ECO:0000313" key="2">
    <source>
        <dbReference type="Proteomes" id="UP000606720"/>
    </source>
</evidence>
<dbReference type="EMBL" id="JACOPH010000011">
    <property type="protein sequence ID" value="MBC5714889.1"/>
    <property type="molecule type" value="Genomic_DNA"/>
</dbReference>
<name>A0A923LRT3_9FIRM</name>
<evidence type="ECO:0000313" key="1">
    <source>
        <dbReference type="EMBL" id="MBC5714889.1"/>
    </source>
</evidence>
<evidence type="ECO:0008006" key="3">
    <source>
        <dbReference type="Google" id="ProtNLM"/>
    </source>
</evidence>
<reference evidence="1" key="1">
    <citation type="submission" date="2020-08" db="EMBL/GenBank/DDBJ databases">
        <title>Genome public.</title>
        <authorList>
            <person name="Liu C."/>
            <person name="Sun Q."/>
        </authorList>
    </citation>
    <scope>NUCLEOTIDE SEQUENCE</scope>
    <source>
        <strain evidence="1">BX1005</strain>
    </source>
</reference>
<proteinExistence type="predicted"/>
<gene>
    <name evidence="1" type="ORF">H8S17_11885</name>
</gene>
<accession>A0A923LRT3</accession>
<protein>
    <recommendedName>
        <fullName evidence="3">Alcohol acetyltransferase</fullName>
    </recommendedName>
</protein>
<sequence length="423" mass="48878">MNADIGWDKLDNTAHLFPVIAGESMSNVYRIFVNLNELVDRKILQQALNTVLPKFDGFNVRLRKGVFWYYFEENGKPAPRVKEEHAYPCRYIVENRNRSYMFRVSYYKNRINLEVFHVLTDGMGGINFLKELTYQYLRIAHPKLGEQVGDQLSVDTSLNREDSFLKNYKKSHTKGYKTQKAYLIKGEKLRKGEFGVIHGTMSVQKLKEVSHRYEVSINEYLVAAFIYSVYTECLHQMPSKKPIRVAVPVNLRPFFHSVTTKNFFVMVSAEFLPEKENYSFEEVVSAAKQSLREQITKEHLEELFSYNVSNEKHLIARAVPLMFKNLAMRYVYTQAALANTTTVTNIGNINVAKEYEPYIQMFGAFLAMSKGQSLKGTICSYGDQLMFTFSSVLADTSVQRGFFRRLVEDGLEVTVETNGVYYE</sequence>
<dbReference type="Proteomes" id="UP000606720">
    <property type="component" value="Unassembled WGS sequence"/>
</dbReference>
<organism evidence="1 2">
    <name type="scientific">Roseburia zhanii</name>
    <dbReference type="NCBI Taxonomy" id="2763064"/>
    <lineage>
        <taxon>Bacteria</taxon>
        <taxon>Bacillati</taxon>
        <taxon>Bacillota</taxon>
        <taxon>Clostridia</taxon>
        <taxon>Lachnospirales</taxon>
        <taxon>Lachnospiraceae</taxon>
        <taxon>Roseburia</taxon>
    </lineage>
</organism>
<comment type="caution">
    <text evidence="1">The sequence shown here is derived from an EMBL/GenBank/DDBJ whole genome shotgun (WGS) entry which is preliminary data.</text>
</comment>